<protein>
    <submittedName>
        <fullName evidence="2">Uncharacterized protein</fullName>
    </submittedName>
</protein>
<dbReference type="AlphaFoldDB" id="A0AAD7RX68"/>
<evidence type="ECO:0000313" key="3">
    <source>
        <dbReference type="Proteomes" id="UP001221898"/>
    </source>
</evidence>
<evidence type="ECO:0000256" key="1">
    <source>
        <dbReference type="SAM" id="MobiDB-lite"/>
    </source>
</evidence>
<gene>
    <name evidence="2" type="ORF">AAFF_G00085750</name>
</gene>
<sequence length="268" mass="28154">MASASSKTSVSMGQSTIASSSSNTTTNTTMTAAPDNGTASNGNPTMTSSYDSPISCPAFFCNTSTCYDKFMNQNAFVCDQNVNFCELRRQADMNYLVCCSADCPSMLCVNQTQTGCAADCCNTTGCLNVTLFSMMPRTATPTNTTSNTTTTPTPGNNGKKCHKLTCTGERCYTDERLQGVTVLCTVGQDYCQLKKTVMGAVMTWTAGCSGNCMEETVCTCTAVGGHQECCNATQVSSCLKLDGTVNMPNSAAGPFSSLVLVASALLAW</sequence>
<proteinExistence type="predicted"/>
<feature type="compositionally biased region" description="Low complexity" evidence="1">
    <location>
        <begin position="15"/>
        <end position="33"/>
    </location>
</feature>
<evidence type="ECO:0000313" key="2">
    <source>
        <dbReference type="EMBL" id="KAJ8391803.1"/>
    </source>
</evidence>
<keyword evidence="3" id="KW-1185">Reference proteome</keyword>
<dbReference type="Proteomes" id="UP001221898">
    <property type="component" value="Unassembled WGS sequence"/>
</dbReference>
<organism evidence="2 3">
    <name type="scientific">Aldrovandia affinis</name>
    <dbReference type="NCBI Taxonomy" id="143900"/>
    <lineage>
        <taxon>Eukaryota</taxon>
        <taxon>Metazoa</taxon>
        <taxon>Chordata</taxon>
        <taxon>Craniata</taxon>
        <taxon>Vertebrata</taxon>
        <taxon>Euteleostomi</taxon>
        <taxon>Actinopterygii</taxon>
        <taxon>Neopterygii</taxon>
        <taxon>Teleostei</taxon>
        <taxon>Notacanthiformes</taxon>
        <taxon>Halosauridae</taxon>
        <taxon>Aldrovandia</taxon>
    </lineage>
</organism>
<accession>A0AAD7RX68</accession>
<comment type="caution">
    <text evidence="2">The sequence shown here is derived from an EMBL/GenBank/DDBJ whole genome shotgun (WGS) entry which is preliminary data.</text>
</comment>
<name>A0AAD7RX68_9TELE</name>
<feature type="compositionally biased region" description="Polar residues" evidence="1">
    <location>
        <begin position="1"/>
        <end position="14"/>
    </location>
</feature>
<reference evidence="2" key="1">
    <citation type="journal article" date="2023" name="Science">
        <title>Genome structures resolve the early diversification of teleost fishes.</title>
        <authorList>
            <person name="Parey E."/>
            <person name="Louis A."/>
            <person name="Montfort J."/>
            <person name="Bouchez O."/>
            <person name="Roques C."/>
            <person name="Iampietro C."/>
            <person name="Lluch J."/>
            <person name="Castinel A."/>
            <person name="Donnadieu C."/>
            <person name="Desvignes T."/>
            <person name="Floi Bucao C."/>
            <person name="Jouanno E."/>
            <person name="Wen M."/>
            <person name="Mejri S."/>
            <person name="Dirks R."/>
            <person name="Jansen H."/>
            <person name="Henkel C."/>
            <person name="Chen W.J."/>
            <person name="Zahm M."/>
            <person name="Cabau C."/>
            <person name="Klopp C."/>
            <person name="Thompson A.W."/>
            <person name="Robinson-Rechavi M."/>
            <person name="Braasch I."/>
            <person name="Lecointre G."/>
            <person name="Bobe J."/>
            <person name="Postlethwait J.H."/>
            <person name="Berthelot C."/>
            <person name="Roest Crollius H."/>
            <person name="Guiguen Y."/>
        </authorList>
    </citation>
    <scope>NUCLEOTIDE SEQUENCE</scope>
    <source>
        <strain evidence="2">NC1722</strain>
    </source>
</reference>
<feature type="region of interest" description="Disordered" evidence="1">
    <location>
        <begin position="1"/>
        <end position="44"/>
    </location>
</feature>
<dbReference type="EMBL" id="JAINUG010000153">
    <property type="protein sequence ID" value="KAJ8391803.1"/>
    <property type="molecule type" value="Genomic_DNA"/>
</dbReference>